<accession>A0AAV4BWY7</accession>
<reference evidence="1 2" key="1">
    <citation type="journal article" date="2021" name="Elife">
        <title>Chloroplast acquisition without the gene transfer in kleptoplastic sea slugs, Plakobranchus ocellatus.</title>
        <authorList>
            <person name="Maeda T."/>
            <person name="Takahashi S."/>
            <person name="Yoshida T."/>
            <person name="Shimamura S."/>
            <person name="Takaki Y."/>
            <person name="Nagai Y."/>
            <person name="Toyoda A."/>
            <person name="Suzuki Y."/>
            <person name="Arimoto A."/>
            <person name="Ishii H."/>
            <person name="Satoh N."/>
            <person name="Nishiyama T."/>
            <person name="Hasebe M."/>
            <person name="Maruyama T."/>
            <person name="Minagawa J."/>
            <person name="Obokata J."/>
            <person name="Shigenobu S."/>
        </authorList>
    </citation>
    <scope>NUCLEOTIDE SEQUENCE [LARGE SCALE GENOMIC DNA]</scope>
</reference>
<comment type="caution">
    <text evidence="1">The sequence shown here is derived from an EMBL/GenBank/DDBJ whole genome shotgun (WGS) entry which is preliminary data.</text>
</comment>
<sequence>MPTKSHKAKWRRENKSLFSGTEEMCPMPKQSDISESLYVLLFVCPCYHSHLGLHLSHIYINVHDPHLHTHMFPWRVVSPDWRANAPTHLQVCHAPASCPGPQRLS</sequence>
<protein>
    <submittedName>
        <fullName evidence="1">Uncharacterized protein</fullName>
    </submittedName>
</protein>
<evidence type="ECO:0000313" key="1">
    <source>
        <dbReference type="EMBL" id="GFO23611.1"/>
    </source>
</evidence>
<dbReference type="EMBL" id="BLXT01005511">
    <property type="protein sequence ID" value="GFO23611.1"/>
    <property type="molecule type" value="Genomic_DNA"/>
</dbReference>
<dbReference type="Proteomes" id="UP000735302">
    <property type="component" value="Unassembled WGS sequence"/>
</dbReference>
<name>A0AAV4BWY7_9GAST</name>
<keyword evidence="2" id="KW-1185">Reference proteome</keyword>
<organism evidence="1 2">
    <name type="scientific">Plakobranchus ocellatus</name>
    <dbReference type="NCBI Taxonomy" id="259542"/>
    <lineage>
        <taxon>Eukaryota</taxon>
        <taxon>Metazoa</taxon>
        <taxon>Spiralia</taxon>
        <taxon>Lophotrochozoa</taxon>
        <taxon>Mollusca</taxon>
        <taxon>Gastropoda</taxon>
        <taxon>Heterobranchia</taxon>
        <taxon>Euthyneura</taxon>
        <taxon>Panpulmonata</taxon>
        <taxon>Sacoglossa</taxon>
        <taxon>Placobranchoidea</taxon>
        <taxon>Plakobranchidae</taxon>
        <taxon>Plakobranchus</taxon>
    </lineage>
</organism>
<dbReference type="AlphaFoldDB" id="A0AAV4BWY7"/>
<gene>
    <name evidence="1" type="ORF">PoB_005011600</name>
</gene>
<evidence type="ECO:0000313" key="2">
    <source>
        <dbReference type="Proteomes" id="UP000735302"/>
    </source>
</evidence>
<proteinExistence type="predicted"/>